<dbReference type="Pfam" id="PF09980">
    <property type="entry name" value="DUF2214"/>
    <property type="match status" value="1"/>
</dbReference>
<dbReference type="EMBL" id="NQMC01000049">
    <property type="protein sequence ID" value="TYD42636.1"/>
    <property type="molecule type" value="Genomic_DNA"/>
</dbReference>
<keyword evidence="1" id="KW-1133">Transmembrane helix</keyword>
<evidence type="ECO:0000313" key="2">
    <source>
        <dbReference type="EMBL" id="TYD42636.1"/>
    </source>
</evidence>
<keyword evidence="1" id="KW-0812">Transmembrane</keyword>
<evidence type="ECO:0000256" key="1">
    <source>
        <dbReference type="SAM" id="Phobius"/>
    </source>
</evidence>
<name>A0ABY3MJ13_AERVE</name>
<protein>
    <recommendedName>
        <fullName evidence="4">DUF2214 family protein</fullName>
    </recommendedName>
</protein>
<organism evidence="2 3">
    <name type="scientific">Aeromonas veronii</name>
    <dbReference type="NCBI Taxonomy" id="654"/>
    <lineage>
        <taxon>Bacteria</taxon>
        <taxon>Pseudomonadati</taxon>
        <taxon>Pseudomonadota</taxon>
        <taxon>Gammaproteobacteria</taxon>
        <taxon>Aeromonadales</taxon>
        <taxon>Aeromonadaceae</taxon>
        <taxon>Aeromonas</taxon>
    </lineage>
</organism>
<feature type="transmembrane region" description="Helical" evidence="1">
    <location>
        <begin position="6"/>
        <end position="29"/>
    </location>
</feature>
<gene>
    <name evidence="2" type="ORF">CJF24_15765</name>
</gene>
<dbReference type="RefSeq" id="WP_115544801.1">
    <property type="nucleotide sequence ID" value="NZ_NMUR01000033.1"/>
</dbReference>
<sequence length="146" mass="16504">MFVHTPLFMAHNGSILMLLLVLFAEYLIFRRGLNMVRVRRLLVVDGLSALTLFCIFATGSLLALEHASSVAEIFAHPVYGLKLGLFLLVVGSLDYPSRLFYRWRRALRLGKAPMISIQQHLRVLWILRGNSLLIALLAVFTKPSLL</sequence>
<proteinExistence type="predicted"/>
<evidence type="ECO:0008006" key="4">
    <source>
        <dbReference type="Google" id="ProtNLM"/>
    </source>
</evidence>
<accession>A0ABY3MJ13</accession>
<evidence type="ECO:0000313" key="3">
    <source>
        <dbReference type="Proteomes" id="UP000323129"/>
    </source>
</evidence>
<keyword evidence="1" id="KW-0472">Membrane</keyword>
<feature type="transmembrane region" description="Helical" evidence="1">
    <location>
        <begin position="83"/>
        <end position="101"/>
    </location>
</feature>
<reference evidence="2 3" key="1">
    <citation type="submission" date="2017-08" db="EMBL/GenBank/DDBJ databases">
        <title>Aeromonas veronii bv sobria strain NS22 whole genome sequencing.</title>
        <authorList>
            <person name="Katharios P."/>
            <person name="Ha V.Q."/>
            <person name="Smyrli M."/>
        </authorList>
    </citation>
    <scope>NUCLEOTIDE SEQUENCE [LARGE SCALE GENOMIC DNA]</scope>
    <source>
        <strain evidence="2 3">NS22</strain>
    </source>
</reference>
<comment type="caution">
    <text evidence="2">The sequence shown here is derived from an EMBL/GenBank/DDBJ whole genome shotgun (WGS) entry which is preliminary data.</text>
</comment>
<feature type="transmembrane region" description="Helical" evidence="1">
    <location>
        <begin position="121"/>
        <end position="140"/>
    </location>
</feature>
<dbReference type="InterPro" id="IPR018706">
    <property type="entry name" value="DUF2214_membrane"/>
</dbReference>
<keyword evidence="3" id="KW-1185">Reference proteome</keyword>
<dbReference type="Proteomes" id="UP000323129">
    <property type="component" value="Unassembled WGS sequence"/>
</dbReference>
<feature type="transmembrane region" description="Helical" evidence="1">
    <location>
        <begin position="41"/>
        <end position="63"/>
    </location>
</feature>